<feature type="signal peptide" evidence="2">
    <location>
        <begin position="1"/>
        <end position="35"/>
    </location>
</feature>
<comment type="caution">
    <text evidence="3">The sequence shown here is derived from an EMBL/GenBank/DDBJ whole genome shotgun (WGS) entry which is preliminary data.</text>
</comment>
<feature type="region of interest" description="Disordered" evidence="1">
    <location>
        <begin position="57"/>
        <end position="89"/>
    </location>
</feature>
<organism evidence="3 4">
    <name type="scientific">Ralstonia soli</name>
    <dbReference type="NCBI Taxonomy" id="2953896"/>
    <lineage>
        <taxon>Bacteria</taxon>
        <taxon>Pseudomonadati</taxon>
        <taxon>Pseudomonadota</taxon>
        <taxon>Betaproteobacteria</taxon>
        <taxon>Burkholderiales</taxon>
        <taxon>Burkholderiaceae</taxon>
        <taxon>Ralstonia</taxon>
    </lineage>
</organism>
<evidence type="ECO:0008006" key="5">
    <source>
        <dbReference type="Google" id="ProtNLM"/>
    </source>
</evidence>
<feature type="compositionally biased region" description="Basic and acidic residues" evidence="1">
    <location>
        <begin position="57"/>
        <end position="67"/>
    </location>
</feature>
<dbReference type="RefSeq" id="WP_252685035.1">
    <property type="nucleotide sequence ID" value="NZ_JAMXHT010000013.1"/>
</dbReference>
<feature type="compositionally biased region" description="Low complexity" evidence="1">
    <location>
        <begin position="77"/>
        <end position="89"/>
    </location>
</feature>
<accession>A0ABT1ATJ6</accession>
<dbReference type="EMBL" id="JAMXHT010000013">
    <property type="protein sequence ID" value="MCO5401584.1"/>
    <property type="molecule type" value="Genomic_DNA"/>
</dbReference>
<keyword evidence="4" id="KW-1185">Reference proteome</keyword>
<sequence length="89" mass="9420">MSEFKTGARHPVLIKKLTSVCLGCFLVLSATGTYAGCFGSASEKRCQGVQNASKQAQKEGEARRQEYVKNGGKLQDTSASTKAASTTSK</sequence>
<feature type="chain" id="PRO_5045956247" description="Lipoprotein" evidence="2">
    <location>
        <begin position="36"/>
        <end position="89"/>
    </location>
</feature>
<name>A0ABT1ATJ6_9RALS</name>
<reference evidence="3" key="1">
    <citation type="submission" date="2022-06" db="EMBL/GenBank/DDBJ databases">
        <authorList>
            <person name="Lu C.-H."/>
        </authorList>
    </citation>
    <scope>NUCLEOTIDE SEQUENCE</scope>
    <source>
        <strain evidence="3">21MJYT02-11</strain>
    </source>
</reference>
<evidence type="ECO:0000256" key="1">
    <source>
        <dbReference type="SAM" id="MobiDB-lite"/>
    </source>
</evidence>
<evidence type="ECO:0000256" key="2">
    <source>
        <dbReference type="SAM" id="SignalP"/>
    </source>
</evidence>
<reference evidence="3" key="2">
    <citation type="journal article" date="2023" name="Front. Microbiol.">
        <title>Ralstonia chuxiongensis sp. nov., Ralstonia mojiangensis sp. nov., and Ralstonia soli sp. nov., isolated from tobacco fields, are three novel species in the family Burkholderiaceae.</title>
        <authorList>
            <person name="Lu C.H."/>
            <person name="Zhang Y.Y."/>
            <person name="Jiang N."/>
            <person name="Chen W."/>
            <person name="Shao X."/>
            <person name="Zhao Z.M."/>
            <person name="Lu W.L."/>
            <person name="Hu X."/>
            <person name="Xi Y.X."/>
            <person name="Zou S.Y."/>
            <person name="Wei Q.J."/>
            <person name="Lin Z.L."/>
            <person name="Gong L."/>
            <person name="Gai X.T."/>
            <person name="Zhang L.Q."/>
            <person name="Li J.Y."/>
            <person name="Jin Y."/>
            <person name="Xia Z.Y."/>
        </authorList>
    </citation>
    <scope>NUCLEOTIDE SEQUENCE</scope>
    <source>
        <strain evidence="3">21MJYT02-11</strain>
    </source>
</reference>
<keyword evidence="2" id="KW-0732">Signal</keyword>
<protein>
    <recommendedName>
        <fullName evidence="5">Lipoprotein</fullName>
    </recommendedName>
</protein>
<proteinExistence type="predicted"/>
<dbReference type="Proteomes" id="UP001162811">
    <property type="component" value="Unassembled WGS sequence"/>
</dbReference>
<evidence type="ECO:0000313" key="3">
    <source>
        <dbReference type="EMBL" id="MCO5401584.1"/>
    </source>
</evidence>
<evidence type="ECO:0000313" key="4">
    <source>
        <dbReference type="Proteomes" id="UP001162811"/>
    </source>
</evidence>
<gene>
    <name evidence="3" type="ORF">NG900_25560</name>
</gene>